<dbReference type="AlphaFoldDB" id="A0A9J5X0I6"/>
<evidence type="ECO:0000256" key="1">
    <source>
        <dbReference type="SAM" id="MobiDB-lite"/>
    </source>
</evidence>
<feature type="compositionally biased region" description="Polar residues" evidence="1">
    <location>
        <begin position="8"/>
        <end position="23"/>
    </location>
</feature>
<dbReference type="OrthoDB" id="1226698at2759"/>
<comment type="caution">
    <text evidence="2">The sequence shown here is derived from an EMBL/GenBank/DDBJ whole genome shotgun (WGS) entry which is preliminary data.</text>
</comment>
<evidence type="ECO:0000313" key="2">
    <source>
        <dbReference type="EMBL" id="KAG5580804.1"/>
    </source>
</evidence>
<organism evidence="2 3">
    <name type="scientific">Solanum commersonii</name>
    <name type="common">Commerson's wild potato</name>
    <name type="synonym">Commerson's nightshade</name>
    <dbReference type="NCBI Taxonomy" id="4109"/>
    <lineage>
        <taxon>Eukaryota</taxon>
        <taxon>Viridiplantae</taxon>
        <taxon>Streptophyta</taxon>
        <taxon>Embryophyta</taxon>
        <taxon>Tracheophyta</taxon>
        <taxon>Spermatophyta</taxon>
        <taxon>Magnoliopsida</taxon>
        <taxon>eudicotyledons</taxon>
        <taxon>Gunneridae</taxon>
        <taxon>Pentapetalae</taxon>
        <taxon>asterids</taxon>
        <taxon>lamiids</taxon>
        <taxon>Solanales</taxon>
        <taxon>Solanaceae</taxon>
        <taxon>Solanoideae</taxon>
        <taxon>Solaneae</taxon>
        <taxon>Solanum</taxon>
    </lineage>
</organism>
<sequence length="87" mass="9587">MGRFKCNTDGTSKGNPELGSKTSCVQDEEGNLIFAEARKEEICTAIVADVKAFRARSKYCLENGLLPLFMETNSLIVKKVLDGVWEA</sequence>
<dbReference type="EMBL" id="JACXVP010000010">
    <property type="protein sequence ID" value="KAG5580804.1"/>
    <property type="molecule type" value="Genomic_DNA"/>
</dbReference>
<dbReference type="InterPro" id="IPR036397">
    <property type="entry name" value="RNaseH_sf"/>
</dbReference>
<gene>
    <name evidence="2" type="ORF">H5410_051431</name>
</gene>
<dbReference type="Gene3D" id="3.30.420.10">
    <property type="entry name" value="Ribonuclease H-like superfamily/Ribonuclease H"/>
    <property type="match status" value="1"/>
</dbReference>
<protein>
    <recommendedName>
        <fullName evidence="4">RNase H type-1 domain-containing protein</fullName>
    </recommendedName>
</protein>
<keyword evidence="3" id="KW-1185">Reference proteome</keyword>
<dbReference type="PANTHER" id="PTHR47723">
    <property type="entry name" value="OS05G0353850 PROTEIN"/>
    <property type="match status" value="1"/>
</dbReference>
<feature type="region of interest" description="Disordered" evidence="1">
    <location>
        <begin position="1"/>
        <end position="23"/>
    </location>
</feature>
<accession>A0A9J5X0I6</accession>
<dbReference type="PANTHER" id="PTHR47723:SF24">
    <property type="entry name" value="RNASE H TYPE-1 DOMAIN-CONTAINING PROTEIN"/>
    <property type="match status" value="1"/>
</dbReference>
<feature type="non-terminal residue" evidence="2">
    <location>
        <position position="87"/>
    </location>
</feature>
<dbReference type="GO" id="GO:0003676">
    <property type="term" value="F:nucleic acid binding"/>
    <property type="evidence" value="ECO:0007669"/>
    <property type="project" value="InterPro"/>
</dbReference>
<evidence type="ECO:0008006" key="4">
    <source>
        <dbReference type="Google" id="ProtNLM"/>
    </source>
</evidence>
<dbReference type="Proteomes" id="UP000824120">
    <property type="component" value="Chromosome 10"/>
</dbReference>
<evidence type="ECO:0000313" key="3">
    <source>
        <dbReference type="Proteomes" id="UP000824120"/>
    </source>
</evidence>
<name>A0A9J5X0I6_SOLCO</name>
<reference evidence="2 3" key="1">
    <citation type="submission" date="2020-09" db="EMBL/GenBank/DDBJ databases">
        <title>De no assembly of potato wild relative species, Solanum commersonii.</title>
        <authorList>
            <person name="Cho K."/>
        </authorList>
    </citation>
    <scope>NUCLEOTIDE SEQUENCE [LARGE SCALE GENOMIC DNA]</scope>
    <source>
        <strain evidence="2">LZ3.2</strain>
        <tissue evidence="2">Leaf</tissue>
    </source>
</reference>
<proteinExistence type="predicted"/>
<dbReference type="InterPro" id="IPR053151">
    <property type="entry name" value="RNase_H-like"/>
</dbReference>